<organism evidence="2 3">
    <name type="scientific">Vitis vinifera</name>
    <name type="common">Grape</name>
    <dbReference type="NCBI Taxonomy" id="29760"/>
    <lineage>
        <taxon>Eukaryota</taxon>
        <taxon>Viridiplantae</taxon>
        <taxon>Streptophyta</taxon>
        <taxon>Embryophyta</taxon>
        <taxon>Tracheophyta</taxon>
        <taxon>Spermatophyta</taxon>
        <taxon>Magnoliopsida</taxon>
        <taxon>eudicotyledons</taxon>
        <taxon>Gunneridae</taxon>
        <taxon>Pentapetalae</taxon>
        <taxon>rosids</taxon>
        <taxon>Vitales</taxon>
        <taxon>Vitaceae</taxon>
        <taxon>Viteae</taxon>
        <taxon>Vitis</taxon>
    </lineage>
</organism>
<proteinExistence type="predicted"/>
<dbReference type="EMBL" id="QGNW01000847">
    <property type="protein sequence ID" value="RVW60749.1"/>
    <property type="molecule type" value="Genomic_DNA"/>
</dbReference>
<reference evidence="2 3" key="1">
    <citation type="journal article" date="2018" name="PLoS Genet.">
        <title>Population sequencing reveals clonal diversity and ancestral inbreeding in the grapevine cultivar Chardonnay.</title>
        <authorList>
            <person name="Roach M.J."/>
            <person name="Johnson D.L."/>
            <person name="Bohlmann J."/>
            <person name="van Vuuren H.J."/>
            <person name="Jones S.J."/>
            <person name="Pretorius I.S."/>
            <person name="Schmidt S.A."/>
            <person name="Borneman A.R."/>
        </authorList>
    </citation>
    <scope>NUCLEOTIDE SEQUENCE [LARGE SCALE GENOMIC DNA]</scope>
    <source>
        <strain evidence="3">cv. Chardonnay</strain>
        <tissue evidence="2">Leaf</tissue>
    </source>
</reference>
<comment type="caution">
    <text evidence="2">The sequence shown here is derived from an EMBL/GenBank/DDBJ whole genome shotgun (WGS) entry which is preliminary data.</text>
</comment>
<feature type="signal peptide" evidence="1">
    <location>
        <begin position="1"/>
        <end position="23"/>
    </location>
</feature>
<accession>A0A438FL60</accession>
<protein>
    <submittedName>
        <fullName evidence="2">Uncharacterized protein</fullName>
    </submittedName>
</protein>
<evidence type="ECO:0000313" key="3">
    <source>
        <dbReference type="Proteomes" id="UP000288805"/>
    </source>
</evidence>
<evidence type="ECO:0000256" key="1">
    <source>
        <dbReference type="SAM" id="SignalP"/>
    </source>
</evidence>
<dbReference type="Proteomes" id="UP000288805">
    <property type="component" value="Unassembled WGS sequence"/>
</dbReference>
<feature type="chain" id="PRO_5019047025" evidence="1">
    <location>
        <begin position="24"/>
        <end position="166"/>
    </location>
</feature>
<keyword evidence="1" id="KW-0732">Signal</keyword>
<evidence type="ECO:0000313" key="2">
    <source>
        <dbReference type="EMBL" id="RVW60749.1"/>
    </source>
</evidence>
<gene>
    <name evidence="2" type="ORF">CK203_053027</name>
</gene>
<sequence>MCGMRVWGWLQLGPSHMILVALATRAMLPVFREHNRIAFSCLEYANLRGLKAPVSEGKVFYALSCLGGYKAPRPNIFIMAFWQHYYDFIKYEVMNFFKEFFEQSSFVLAFVEERQILDTTLIANEVIDSRLKSTILGVICKLDIEEASNHVNWSLQLADMEKMGFE</sequence>
<dbReference type="AlphaFoldDB" id="A0A438FL60"/>
<name>A0A438FL60_VITVI</name>